<dbReference type="GO" id="GO:0004930">
    <property type="term" value="F:G protein-coupled receptor activity"/>
    <property type="evidence" value="ECO:0007669"/>
    <property type="project" value="UniProtKB-KW"/>
</dbReference>
<evidence type="ECO:0000256" key="4">
    <source>
        <dbReference type="ARBA" id="ARBA00023040"/>
    </source>
</evidence>
<dbReference type="GO" id="GO:0005886">
    <property type="term" value="C:plasma membrane"/>
    <property type="evidence" value="ECO:0007669"/>
    <property type="project" value="UniProtKB-SubCell"/>
</dbReference>
<dbReference type="PANTHER" id="PTHR32546">
    <property type="entry name" value="G-PROTEIN COUPLED RECEPTOR 158-RELATED"/>
    <property type="match status" value="1"/>
</dbReference>
<keyword evidence="5" id="KW-0675">Receptor</keyword>
<keyword evidence="4" id="KW-0297">G-protein coupled receptor</keyword>
<evidence type="ECO:0000256" key="3">
    <source>
        <dbReference type="ARBA" id="ARBA00022475"/>
    </source>
</evidence>
<keyword evidence="9" id="KW-0812">Transmembrane</keyword>
<keyword evidence="11" id="KW-1185">Reference proteome</keyword>
<accession>A0AAD9J7H9</accession>
<evidence type="ECO:0000256" key="5">
    <source>
        <dbReference type="ARBA" id="ARBA00023170"/>
    </source>
</evidence>
<name>A0AAD9J7H9_9ANNE</name>
<keyword evidence="9" id="KW-0472">Membrane</keyword>
<keyword evidence="9" id="KW-1133">Transmembrane helix</keyword>
<keyword evidence="3" id="KW-1003">Cell membrane</keyword>
<feature type="transmembrane region" description="Helical" evidence="9">
    <location>
        <begin position="16"/>
        <end position="37"/>
    </location>
</feature>
<dbReference type="InterPro" id="IPR043458">
    <property type="entry name" value="GPR158/179"/>
</dbReference>
<comment type="similarity">
    <text evidence="2">Belongs to the G-protein coupled receptor 3 family.</text>
</comment>
<evidence type="ECO:0000256" key="7">
    <source>
        <dbReference type="ARBA" id="ARBA00023224"/>
    </source>
</evidence>
<evidence type="ECO:0000256" key="2">
    <source>
        <dbReference type="ARBA" id="ARBA00007242"/>
    </source>
</evidence>
<keyword evidence="6" id="KW-0325">Glycoprotein</keyword>
<proteinExistence type="inferred from homology"/>
<gene>
    <name evidence="10" type="ORF">LSH36_531g01022</name>
</gene>
<dbReference type="Proteomes" id="UP001208570">
    <property type="component" value="Unassembled WGS sequence"/>
</dbReference>
<evidence type="ECO:0000256" key="1">
    <source>
        <dbReference type="ARBA" id="ARBA00004651"/>
    </source>
</evidence>
<comment type="subcellular location">
    <subcellularLocation>
        <location evidence="1">Cell membrane</location>
        <topology evidence="1">Multi-pass membrane protein</topology>
    </subcellularLocation>
</comment>
<evidence type="ECO:0000313" key="10">
    <source>
        <dbReference type="EMBL" id="KAK2147888.1"/>
    </source>
</evidence>
<protein>
    <submittedName>
        <fullName evidence="10">Uncharacterized protein</fullName>
    </submittedName>
</protein>
<evidence type="ECO:0000256" key="9">
    <source>
        <dbReference type="SAM" id="Phobius"/>
    </source>
</evidence>
<evidence type="ECO:0000256" key="6">
    <source>
        <dbReference type="ARBA" id="ARBA00023180"/>
    </source>
</evidence>
<evidence type="ECO:0000256" key="8">
    <source>
        <dbReference type="SAM" id="MobiDB-lite"/>
    </source>
</evidence>
<organism evidence="10 11">
    <name type="scientific">Paralvinella palmiformis</name>
    <dbReference type="NCBI Taxonomy" id="53620"/>
    <lineage>
        <taxon>Eukaryota</taxon>
        <taxon>Metazoa</taxon>
        <taxon>Spiralia</taxon>
        <taxon>Lophotrochozoa</taxon>
        <taxon>Annelida</taxon>
        <taxon>Polychaeta</taxon>
        <taxon>Sedentaria</taxon>
        <taxon>Canalipalpata</taxon>
        <taxon>Terebellida</taxon>
        <taxon>Terebelliformia</taxon>
        <taxon>Alvinellidae</taxon>
        <taxon>Paralvinella</taxon>
    </lineage>
</organism>
<evidence type="ECO:0000313" key="11">
    <source>
        <dbReference type="Proteomes" id="UP001208570"/>
    </source>
</evidence>
<dbReference type="PANTHER" id="PTHR32546:SF26">
    <property type="entry name" value="SMOG, ISOFORM D"/>
    <property type="match status" value="1"/>
</dbReference>
<reference evidence="10" key="1">
    <citation type="journal article" date="2023" name="Mol. Biol. Evol.">
        <title>Third-Generation Sequencing Reveals the Adaptive Role of the Epigenome in Three Deep-Sea Polychaetes.</title>
        <authorList>
            <person name="Perez M."/>
            <person name="Aroh O."/>
            <person name="Sun Y."/>
            <person name="Lan Y."/>
            <person name="Juniper S.K."/>
            <person name="Young C.R."/>
            <person name="Angers B."/>
            <person name="Qian P.Y."/>
        </authorList>
    </citation>
    <scope>NUCLEOTIDE SEQUENCE</scope>
    <source>
        <strain evidence="10">P08H-3</strain>
    </source>
</reference>
<sequence length="551" mass="61069">MRMVKAKVVPTRDAQLFRAVAILILVSGAYMLVWTLADPLQPLPLPEQQQEEQGDDVTQRTMTSTVLICISPWWDFIISGGKIHFPKVACNTCLLSGHPALNMNFLLCFLRVQCTVTVTLLLLFVPKFRAVYSTLRELRGTVADVYGAKRVHRLSLMISKNGTIKTIYCIPCGPLTYTEGPEEDTPDSVSEAGDNNKENHYTKAEVDALIEMVSRLKNEKSLYKTQVRRLYHLLKEYKHRLPINSLPVYLVAETPEREDLPNPDLLPAIEGLPIPDTPGDCPGGNIWQDLSSTSAYSSSRTLPNESPDPRAEIDGQTSRAGCDPDFAGLGETNYGCALMSHSRKASTVTTYLSNTSENNSWTGDGSDVLEEDLLRYTKTRDIGIASGPNCVTSPVSDYSSCQDSLPVDYEELALDDGCQRPANRAHLALDIARTDAGTPRSPQTDELDDYPRIIDTNAHKTQQDCSQDIQDFISTICGNVKDKAKTPRRAEPDVDEPENDVIGKSHEMDTLKNGRSNNILSNAVKLSAKAFDRRQKGSRKASDKMSFVMYI</sequence>
<dbReference type="EMBL" id="JAODUP010000531">
    <property type="protein sequence ID" value="KAK2147888.1"/>
    <property type="molecule type" value="Genomic_DNA"/>
</dbReference>
<dbReference type="AlphaFoldDB" id="A0AAD9J7H9"/>
<keyword evidence="7" id="KW-0807">Transducer</keyword>
<feature type="region of interest" description="Disordered" evidence="8">
    <location>
        <begin position="294"/>
        <end position="318"/>
    </location>
</feature>
<comment type="caution">
    <text evidence="10">The sequence shown here is derived from an EMBL/GenBank/DDBJ whole genome shotgun (WGS) entry which is preliminary data.</text>
</comment>